<dbReference type="PANTHER" id="PTHR36174">
    <property type="entry name" value="LIPID II:GLYCINE GLYCYLTRANSFERASE"/>
    <property type="match status" value="1"/>
</dbReference>
<dbReference type="InterPro" id="IPR016181">
    <property type="entry name" value="Acyl_CoA_acyltransferase"/>
</dbReference>
<dbReference type="STRING" id="1328313.DS2_04765"/>
<evidence type="ECO:0000313" key="2">
    <source>
        <dbReference type="EMBL" id="EWH11140.1"/>
    </source>
</evidence>
<reference evidence="2 3" key="1">
    <citation type="journal article" date="2014" name="Genome Announc.">
        <title>Draft Genome Sequence of the Agar-Degrading Bacterium Catenovulum sp. Strain DS-2, Isolated from Intestines of Haliotis diversicolor.</title>
        <authorList>
            <person name="Shan D."/>
            <person name="Li X."/>
            <person name="Gu Z."/>
            <person name="Wei G."/>
            <person name="Gao Z."/>
            <person name="Shao Z."/>
        </authorList>
    </citation>
    <scope>NUCLEOTIDE SEQUENCE [LARGE SCALE GENOMIC DNA]</scope>
    <source>
        <strain evidence="2 3">DS-2</strain>
    </source>
</reference>
<dbReference type="InterPro" id="IPR017469">
    <property type="entry name" value="PEP-CTERM_FemAB-rel"/>
</dbReference>
<dbReference type="Gene3D" id="3.40.630.30">
    <property type="match status" value="1"/>
</dbReference>
<evidence type="ECO:0000313" key="3">
    <source>
        <dbReference type="Proteomes" id="UP000019276"/>
    </source>
</evidence>
<dbReference type="PATRIC" id="fig|1328313.3.peg.985"/>
<feature type="domain" description="BioF2-like acetyltransferase" evidence="1">
    <location>
        <begin position="159"/>
        <end position="299"/>
    </location>
</feature>
<keyword evidence="3" id="KW-1185">Reference proteome</keyword>
<dbReference type="OrthoDB" id="9773932at2"/>
<dbReference type="EMBL" id="ARZY01000006">
    <property type="protein sequence ID" value="EWH11140.1"/>
    <property type="molecule type" value="Genomic_DNA"/>
</dbReference>
<name>W7R0K5_9ALTE</name>
<dbReference type="AlphaFoldDB" id="W7R0K5"/>
<dbReference type="InterPro" id="IPR050644">
    <property type="entry name" value="PG_Glycine_Bridge_Synth"/>
</dbReference>
<dbReference type="Proteomes" id="UP000019276">
    <property type="component" value="Unassembled WGS sequence"/>
</dbReference>
<dbReference type="eggNOG" id="COG5653">
    <property type="taxonomic scope" value="Bacteria"/>
</dbReference>
<gene>
    <name evidence="2" type="ORF">DS2_04765</name>
</gene>
<proteinExistence type="predicted"/>
<protein>
    <recommendedName>
        <fullName evidence="1">BioF2-like acetyltransferase domain-containing protein</fullName>
    </recommendedName>
</protein>
<dbReference type="NCBIfam" id="TIGR03019">
    <property type="entry name" value="pepcterm_femAB"/>
    <property type="match status" value="1"/>
</dbReference>
<sequence>MSSLGQIEINLATNLQQVAWDEYVKQHKNATPYHMFAWGLAVEQAYLHKAYYLIATQQNTIVGVLPLVQFKKPFTKQQLCSLPFCDLGGVLADNKQVEQALLAEAGKWLMQNNQQFIDYRATEVNYDSAVSEQIDLDNKKVRMLLQLPESSQALWDGFKSKLRSQIRKAEKNGLTAEISAANNKEQKFIDGFYQVISRNMRDLGSPVHSKAWFDSILNFYGENAVIALVYKDDIVVGAGIVLTCGNKACIPWASTVAEYNRLAPNMLLYWTLLKHVSDHNIGSFDFGRSTFNEGTYRFKSQWGAQPELLDWCQLNASGQRINTETTATGKGKMRARVENIWRKLPLSVTETVGPKVRKYISL</sequence>
<dbReference type="SUPFAM" id="SSF55729">
    <property type="entry name" value="Acyl-CoA N-acyltransferases (Nat)"/>
    <property type="match status" value="2"/>
</dbReference>
<organism evidence="2 3">
    <name type="scientific">Catenovulum agarivorans DS-2</name>
    <dbReference type="NCBI Taxonomy" id="1328313"/>
    <lineage>
        <taxon>Bacteria</taxon>
        <taxon>Pseudomonadati</taxon>
        <taxon>Pseudomonadota</taxon>
        <taxon>Gammaproteobacteria</taxon>
        <taxon>Alteromonadales</taxon>
        <taxon>Alteromonadaceae</taxon>
        <taxon>Catenovulum</taxon>
    </lineage>
</organism>
<dbReference type="RefSeq" id="WP_051479628.1">
    <property type="nucleotide sequence ID" value="NZ_ARZY01000006.1"/>
</dbReference>
<dbReference type="Pfam" id="PF13480">
    <property type="entry name" value="Acetyltransf_6"/>
    <property type="match status" value="1"/>
</dbReference>
<dbReference type="PANTHER" id="PTHR36174:SF1">
    <property type="entry name" value="LIPID II:GLYCINE GLYCYLTRANSFERASE"/>
    <property type="match status" value="1"/>
</dbReference>
<dbReference type="InterPro" id="IPR038740">
    <property type="entry name" value="BioF2-like_GNAT_dom"/>
</dbReference>
<comment type="caution">
    <text evidence="2">The sequence shown here is derived from an EMBL/GenBank/DDBJ whole genome shotgun (WGS) entry which is preliminary data.</text>
</comment>
<accession>W7R0K5</accession>
<evidence type="ECO:0000259" key="1">
    <source>
        <dbReference type="Pfam" id="PF13480"/>
    </source>
</evidence>